<feature type="compositionally biased region" description="Basic residues" evidence="1">
    <location>
        <begin position="184"/>
        <end position="195"/>
    </location>
</feature>
<feature type="region of interest" description="Disordered" evidence="1">
    <location>
        <begin position="103"/>
        <end position="239"/>
    </location>
</feature>
<protein>
    <submittedName>
        <fullName evidence="2">Uncharacterized protein</fullName>
    </submittedName>
</protein>
<reference evidence="2" key="1">
    <citation type="submission" date="2023-10" db="EMBL/GenBank/DDBJ databases">
        <title>Genome assemblies of two species of porcelain crab, Petrolisthes cinctipes and Petrolisthes manimaculis (Anomura: Porcellanidae).</title>
        <authorList>
            <person name="Angst P."/>
        </authorList>
    </citation>
    <scope>NUCLEOTIDE SEQUENCE</scope>
    <source>
        <strain evidence="2">PB745_01</strain>
        <tissue evidence="2">Gill</tissue>
    </source>
</reference>
<evidence type="ECO:0000313" key="3">
    <source>
        <dbReference type="Proteomes" id="UP001286313"/>
    </source>
</evidence>
<dbReference type="EMBL" id="JAWQEG010000809">
    <property type="protein sequence ID" value="KAK3885335.1"/>
    <property type="molecule type" value="Genomic_DNA"/>
</dbReference>
<dbReference type="Proteomes" id="UP001286313">
    <property type="component" value="Unassembled WGS sequence"/>
</dbReference>
<feature type="compositionally biased region" description="Low complexity" evidence="1">
    <location>
        <begin position="215"/>
        <end position="228"/>
    </location>
</feature>
<keyword evidence="3" id="KW-1185">Reference proteome</keyword>
<proteinExistence type="predicted"/>
<comment type="caution">
    <text evidence="2">The sequence shown here is derived from an EMBL/GenBank/DDBJ whole genome shotgun (WGS) entry which is preliminary data.</text>
</comment>
<sequence>MGVQTVHSIELIENYYKGEKYEPEGQKLEERYPYSSSYIAMASAGQGGPVRPEDAIHVPQARMAGGGVDGFEGRGLTFSGLMHQLGLALRNQLNVAGEVQDEPRNLDANTNTNANNDAQDDDLLKSGGGEANNQQTSHPPPIPPPLSPIHSHNHHTTLTHPLPPPLHSHPSTTTTTTPLSPIHPHLHIHHHHHTTLTHPPTPSHPPPPLHHSHLSTHTFTSTTTTLTHPPRPLSSIHHSTLNYPPPLPYHQHTRPRLLPFIFLYFP</sequence>
<name>A0AAE1G4U0_PETCI</name>
<evidence type="ECO:0000256" key="1">
    <source>
        <dbReference type="SAM" id="MobiDB-lite"/>
    </source>
</evidence>
<evidence type="ECO:0000313" key="2">
    <source>
        <dbReference type="EMBL" id="KAK3885335.1"/>
    </source>
</evidence>
<feature type="compositionally biased region" description="Low complexity" evidence="1">
    <location>
        <begin position="106"/>
        <end position="117"/>
    </location>
</feature>
<feature type="compositionally biased region" description="Pro residues" evidence="1">
    <location>
        <begin position="138"/>
        <end position="147"/>
    </location>
</feature>
<gene>
    <name evidence="2" type="ORF">Pcinc_010438</name>
</gene>
<organism evidence="2 3">
    <name type="scientific">Petrolisthes cinctipes</name>
    <name type="common">Flat porcelain crab</name>
    <dbReference type="NCBI Taxonomy" id="88211"/>
    <lineage>
        <taxon>Eukaryota</taxon>
        <taxon>Metazoa</taxon>
        <taxon>Ecdysozoa</taxon>
        <taxon>Arthropoda</taxon>
        <taxon>Crustacea</taxon>
        <taxon>Multicrustacea</taxon>
        <taxon>Malacostraca</taxon>
        <taxon>Eumalacostraca</taxon>
        <taxon>Eucarida</taxon>
        <taxon>Decapoda</taxon>
        <taxon>Pleocyemata</taxon>
        <taxon>Anomura</taxon>
        <taxon>Galatheoidea</taxon>
        <taxon>Porcellanidae</taxon>
        <taxon>Petrolisthes</taxon>
    </lineage>
</organism>
<feature type="compositionally biased region" description="Low complexity" evidence="1">
    <location>
        <begin position="168"/>
        <end position="183"/>
    </location>
</feature>
<accession>A0AAE1G4U0</accession>
<dbReference type="AlphaFoldDB" id="A0AAE1G4U0"/>
<feature type="compositionally biased region" description="Pro residues" evidence="1">
    <location>
        <begin position="199"/>
        <end position="209"/>
    </location>
</feature>